<evidence type="ECO:0000313" key="1">
    <source>
        <dbReference type="EMBL" id="KAF4646468.1"/>
    </source>
</evidence>
<name>A0A7J6KH67_PERCH</name>
<dbReference type="Proteomes" id="UP000591131">
    <property type="component" value="Unassembled WGS sequence"/>
</dbReference>
<dbReference type="OrthoDB" id="10477850at2759"/>
<sequence>SSAPSVDDQISALSNPSLLSEIHLSAAVKRDTSSESSAYSATCIVDTAAGGSYLLVRDLSECESLDLNSTDPLSISLADGTVTHVRHCVSCAIAVFASDGVELASDYQWCKLRVLVCSFESFEGQYKVLAGRELIDRWGLVLYGVRRGFINGRCVYRNDALSDDPA</sequence>
<accession>A0A7J6KH67</accession>
<comment type="caution">
    <text evidence="1">The sequence shown here is derived from an EMBL/GenBank/DDBJ whole genome shotgun (WGS) entry which is preliminary data.</text>
</comment>
<gene>
    <name evidence="1" type="ORF">FOL47_006187</name>
</gene>
<keyword evidence="2" id="KW-1185">Reference proteome</keyword>
<dbReference type="EMBL" id="JAAPAO010003426">
    <property type="protein sequence ID" value="KAF4646468.1"/>
    <property type="molecule type" value="Genomic_DNA"/>
</dbReference>
<evidence type="ECO:0000313" key="2">
    <source>
        <dbReference type="Proteomes" id="UP000591131"/>
    </source>
</evidence>
<protein>
    <submittedName>
        <fullName evidence="1">Uncharacterized protein</fullName>
    </submittedName>
</protein>
<dbReference type="AlphaFoldDB" id="A0A7J6KH67"/>
<reference evidence="1 2" key="1">
    <citation type="submission" date="2020-04" db="EMBL/GenBank/DDBJ databases">
        <title>Perkinsus chesapeaki whole genome sequence.</title>
        <authorList>
            <person name="Bogema D.R."/>
        </authorList>
    </citation>
    <scope>NUCLEOTIDE SEQUENCE [LARGE SCALE GENOMIC DNA]</scope>
    <source>
        <strain evidence="1">ATCC PRA-425</strain>
    </source>
</reference>
<organism evidence="1 2">
    <name type="scientific">Perkinsus chesapeaki</name>
    <name type="common">Clam parasite</name>
    <name type="synonym">Perkinsus andrewsi</name>
    <dbReference type="NCBI Taxonomy" id="330153"/>
    <lineage>
        <taxon>Eukaryota</taxon>
        <taxon>Sar</taxon>
        <taxon>Alveolata</taxon>
        <taxon>Perkinsozoa</taxon>
        <taxon>Perkinsea</taxon>
        <taxon>Perkinsida</taxon>
        <taxon>Perkinsidae</taxon>
        <taxon>Perkinsus</taxon>
    </lineage>
</organism>
<feature type="non-terminal residue" evidence="1">
    <location>
        <position position="166"/>
    </location>
</feature>
<feature type="non-terminal residue" evidence="1">
    <location>
        <position position="1"/>
    </location>
</feature>
<proteinExistence type="predicted"/>